<gene>
    <name evidence="14" type="ORF">Syun_004969</name>
</gene>
<feature type="compositionally biased region" description="Low complexity" evidence="10">
    <location>
        <begin position="138"/>
        <end position="147"/>
    </location>
</feature>
<comment type="caution">
    <text evidence="14">The sequence shown here is derived from an EMBL/GenBank/DDBJ whole genome shotgun (WGS) entry which is preliminary data.</text>
</comment>
<evidence type="ECO:0000259" key="12">
    <source>
        <dbReference type="PROSITE" id="PS50011"/>
    </source>
</evidence>
<evidence type="ECO:0000256" key="6">
    <source>
        <dbReference type="ARBA" id="ARBA00022840"/>
    </source>
</evidence>
<evidence type="ECO:0000256" key="4">
    <source>
        <dbReference type="ARBA" id="ARBA00022729"/>
    </source>
</evidence>
<keyword evidence="5" id="KW-0547">Nucleotide-binding</keyword>
<name>A0AAP0L3X0_9MAGN</name>
<dbReference type="PANTHER" id="PTHR45927">
    <property type="entry name" value="LYSM-DOMAIN RECEPTOR-LIKE KINASE-RELATED"/>
    <property type="match status" value="1"/>
</dbReference>
<dbReference type="Gene3D" id="3.30.200.20">
    <property type="entry name" value="Phosphorylase Kinase, domain 1"/>
    <property type="match status" value="1"/>
</dbReference>
<sequence>MPSRGYIDGSCGRRDFRQIIHSKACQHAKLFRIRTDFGRKTCSSGFRIYVPLRCACPTKDQAAKGAKYLMSYLVTWGEFVAKISGQFGVQTESTLEANELSEQNAVIFPFTTLLVPLEVPPSSSQTIEPNQPPPAAAPPTTTLTPVTPSKRKKKVWIYIVVGVVAFGILASVLCAVVYCMVFRGKRKSRNEQSKRKDDPIIDSRSFESVEKPLKTTEEDSEELLASIADIGQSLKVYKFRELQSATDNFSPSCWIKGSVYKGTINGSLSAIKITNRDVSNEINLLTKINHFNLIKLSGICFHEGRWYLVFEHAANGSLTDWIYSHMNINTVLSWAQRVQIALDVASGLNYLHSYTNPPHVHKDIKSSNILLDHEFRAKIANFTLARSAEGHENEFALTRHIVGTKGYMAPEYLEYGIITPKLDVYSLGVVMLELVTGKEAIDTSGERDVSISMSLTTILQDENPKEALKDFIDSSLEGNYPIDLALFLARLIENSLRKNPAERPGMDDIVMSLSSISAASWNNRAPNVAPENQSFHNSS</sequence>
<dbReference type="FunFam" id="1.10.510.10:FF:000468">
    <property type="entry name" value="PTI1-like tyrosine-protein kinase 3"/>
    <property type="match status" value="1"/>
</dbReference>
<dbReference type="SMART" id="SM00220">
    <property type="entry name" value="S_TKc"/>
    <property type="match status" value="1"/>
</dbReference>
<dbReference type="InterPro" id="IPR011009">
    <property type="entry name" value="Kinase-like_dom_sf"/>
</dbReference>
<dbReference type="Proteomes" id="UP001420932">
    <property type="component" value="Unassembled WGS sequence"/>
</dbReference>
<dbReference type="AlphaFoldDB" id="A0AAP0L3X0"/>
<evidence type="ECO:0000313" key="14">
    <source>
        <dbReference type="EMBL" id="KAK9164067.1"/>
    </source>
</evidence>
<keyword evidence="4" id="KW-0732">Signal</keyword>
<dbReference type="Pfam" id="PF23473">
    <property type="entry name" value="LysM3_LYK4_5"/>
    <property type="match status" value="1"/>
</dbReference>
<dbReference type="InterPro" id="IPR000719">
    <property type="entry name" value="Prot_kinase_dom"/>
</dbReference>
<evidence type="ECO:0000313" key="15">
    <source>
        <dbReference type="Proteomes" id="UP001420932"/>
    </source>
</evidence>
<keyword evidence="3 11" id="KW-0812">Transmembrane</keyword>
<evidence type="ECO:0000256" key="11">
    <source>
        <dbReference type="SAM" id="Phobius"/>
    </source>
</evidence>
<keyword evidence="2" id="KW-1003">Cell membrane</keyword>
<dbReference type="EMBL" id="JBBNAF010000002">
    <property type="protein sequence ID" value="KAK9164067.1"/>
    <property type="molecule type" value="Genomic_DNA"/>
</dbReference>
<proteinExistence type="predicted"/>
<evidence type="ECO:0000256" key="9">
    <source>
        <dbReference type="ARBA" id="ARBA00023157"/>
    </source>
</evidence>
<dbReference type="GO" id="GO:0005524">
    <property type="term" value="F:ATP binding"/>
    <property type="evidence" value="ECO:0007669"/>
    <property type="project" value="UniProtKB-KW"/>
</dbReference>
<feature type="domain" description="LysM" evidence="13">
    <location>
        <begin position="70"/>
        <end position="115"/>
    </location>
</feature>
<accession>A0AAP0L3X0</accession>
<dbReference type="SUPFAM" id="SSF56112">
    <property type="entry name" value="Protein kinase-like (PK-like)"/>
    <property type="match status" value="1"/>
</dbReference>
<dbReference type="GO" id="GO:0004672">
    <property type="term" value="F:protein kinase activity"/>
    <property type="evidence" value="ECO:0007669"/>
    <property type="project" value="InterPro"/>
</dbReference>
<dbReference type="InterPro" id="IPR056563">
    <property type="entry name" value="LysM3_LYK4_5"/>
</dbReference>
<evidence type="ECO:0000256" key="5">
    <source>
        <dbReference type="ARBA" id="ARBA00022741"/>
    </source>
</evidence>
<evidence type="ECO:0000256" key="8">
    <source>
        <dbReference type="ARBA" id="ARBA00023136"/>
    </source>
</evidence>
<feature type="region of interest" description="Disordered" evidence="10">
    <location>
        <begin position="121"/>
        <end position="147"/>
    </location>
</feature>
<keyword evidence="7 11" id="KW-1133">Transmembrane helix</keyword>
<evidence type="ECO:0000256" key="10">
    <source>
        <dbReference type="SAM" id="MobiDB-lite"/>
    </source>
</evidence>
<dbReference type="PANTHER" id="PTHR45927:SF11">
    <property type="entry name" value="LYSM DOMAIN RECEPTOR-LIKE KINASE 4"/>
    <property type="match status" value="1"/>
</dbReference>
<protein>
    <recommendedName>
        <fullName evidence="16">LysM domain receptor-like kinase 4</fullName>
    </recommendedName>
</protein>
<dbReference type="Gene3D" id="1.10.510.10">
    <property type="entry name" value="Transferase(Phosphotransferase) domain 1"/>
    <property type="match status" value="1"/>
</dbReference>
<evidence type="ECO:0000256" key="2">
    <source>
        <dbReference type="ARBA" id="ARBA00022475"/>
    </source>
</evidence>
<evidence type="ECO:0000256" key="1">
    <source>
        <dbReference type="ARBA" id="ARBA00004162"/>
    </source>
</evidence>
<dbReference type="GO" id="GO:0005886">
    <property type="term" value="C:plasma membrane"/>
    <property type="evidence" value="ECO:0007669"/>
    <property type="project" value="UniProtKB-SubCell"/>
</dbReference>
<organism evidence="14 15">
    <name type="scientific">Stephania yunnanensis</name>
    <dbReference type="NCBI Taxonomy" id="152371"/>
    <lineage>
        <taxon>Eukaryota</taxon>
        <taxon>Viridiplantae</taxon>
        <taxon>Streptophyta</taxon>
        <taxon>Embryophyta</taxon>
        <taxon>Tracheophyta</taxon>
        <taxon>Spermatophyta</taxon>
        <taxon>Magnoliopsida</taxon>
        <taxon>Ranunculales</taxon>
        <taxon>Menispermaceae</taxon>
        <taxon>Menispermoideae</taxon>
        <taxon>Cissampelideae</taxon>
        <taxon>Stephania</taxon>
    </lineage>
</organism>
<keyword evidence="9" id="KW-1015">Disulfide bond</keyword>
<keyword evidence="6" id="KW-0067">ATP-binding</keyword>
<feature type="domain" description="Protein kinase" evidence="12">
    <location>
        <begin position="195"/>
        <end position="516"/>
    </location>
</feature>
<dbReference type="Pfam" id="PF00069">
    <property type="entry name" value="Pkinase"/>
    <property type="match status" value="1"/>
</dbReference>
<evidence type="ECO:0000259" key="13">
    <source>
        <dbReference type="PROSITE" id="PS51782"/>
    </source>
</evidence>
<evidence type="ECO:0008006" key="16">
    <source>
        <dbReference type="Google" id="ProtNLM"/>
    </source>
</evidence>
<comment type="subcellular location">
    <subcellularLocation>
        <location evidence="1">Cell membrane</location>
        <topology evidence="1">Single-pass membrane protein</topology>
    </subcellularLocation>
</comment>
<dbReference type="InterPro" id="IPR052611">
    <property type="entry name" value="Plant_RLK_LysM"/>
</dbReference>
<reference evidence="14 15" key="1">
    <citation type="submission" date="2024-01" db="EMBL/GenBank/DDBJ databases">
        <title>Genome assemblies of Stephania.</title>
        <authorList>
            <person name="Yang L."/>
        </authorList>
    </citation>
    <scope>NUCLEOTIDE SEQUENCE [LARGE SCALE GENOMIC DNA]</scope>
    <source>
        <strain evidence="14">YNDBR</strain>
        <tissue evidence="14">Leaf</tissue>
    </source>
</reference>
<feature type="transmembrane region" description="Helical" evidence="11">
    <location>
        <begin position="155"/>
        <end position="181"/>
    </location>
</feature>
<dbReference type="PROSITE" id="PS51782">
    <property type="entry name" value="LYSM"/>
    <property type="match status" value="1"/>
</dbReference>
<evidence type="ECO:0000256" key="7">
    <source>
        <dbReference type="ARBA" id="ARBA00022989"/>
    </source>
</evidence>
<dbReference type="PROSITE" id="PS50011">
    <property type="entry name" value="PROTEIN_KINASE_DOM"/>
    <property type="match status" value="1"/>
</dbReference>
<evidence type="ECO:0000256" key="3">
    <source>
        <dbReference type="ARBA" id="ARBA00022692"/>
    </source>
</evidence>
<keyword evidence="8 11" id="KW-0472">Membrane</keyword>
<dbReference type="InterPro" id="IPR018392">
    <property type="entry name" value="LysM"/>
</dbReference>
<keyword evidence="15" id="KW-1185">Reference proteome</keyword>